<dbReference type="RefSeq" id="WP_121041741.1">
    <property type="nucleotide sequence ID" value="NZ_RCDC01000005.1"/>
</dbReference>
<dbReference type="SMART" id="SM00116">
    <property type="entry name" value="CBS"/>
    <property type="match status" value="2"/>
</dbReference>
<dbReference type="AlphaFoldDB" id="A0A498CK60"/>
<sequence>MFELIIVLALILLNGFFAMSEMSVMTSRKSRLKQMAGSSKRAERALALSEKPENFLSTVQIGITLIGILTGLFGGEAIGLTIAEWLQGMFPAFAYSGVVGKTLAVALITFLTLIFGELVPKRLALTRSEDIAGLVALPMSWLARIAAPGVWLLSHSTRLVLRVLGLGKDESASVTEEEIRMLVAESHEAGVIDAHERDMMNRVMRLGDRTADSLMTPRNRIAWLDTLAEPEKNIGTMRENEFSRYPVFRGNDQDIVGVLEVKSLVTRLVRDDHSLFQNLREPLYVSESTHAMKLLEIFREEQQSMALVVDEYGEIQGLVTISDLMGAVVGRLQSVENVDEDALVVTREDGSFLVDGSLSIEDLRELMGNAELPDADDGDYYTLAGMCIHYFGRIPHAGEYFDWAGWRIEIVDLDGARVDKLLLRTLSEDETDDITG</sequence>
<dbReference type="GO" id="GO:0005886">
    <property type="term" value="C:plasma membrane"/>
    <property type="evidence" value="ECO:0007669"/>
    <property type="project" value="TreeGrafter"/>
</dbReference>
<evidence type="ECO:0000259" key="10">
    <source>
        <dbReference type="PROSITE" id="PS51371"/>
    </source>
</evidence>
<evidence type="ECO:0000256" key="3">
    <source>
        <dbReference type="ARBA" id="ARBA00022737"/>
    </source>
</evidence>
<comment type="caution">
    <text evidence="12">The sequence shown here is derived from an EMBL/GenBank/DDBJ whole genome shotgun (WGS) entry which is preliminary data.</text>
</comment>
<dbReference type="InterPro" id="IPR016169">
    <property type="entry name" value="FAD-bd_PCMH_sub2"/>
</dbReference>
<dbReference type="InterPro" id="IPR000644">
    <property type="entry name" value="CBS_dom"/>
</dbReference>
<dbReference type="PROSITE" id="PS51371">
    <property type="entry name" value="CBS"/>
    <property type="match status" value="1"/>
</dbReference>
<proteinExistence type="predicted"/>
<dbReference type="EMBL" id="RCDC01000005">
    <property type="protein sequence ID" value="RLK53280.1"/>
    <property type="molecule type" value="Genomic_DNA"/>
</dbReference>
<dbReference type="Pfam" id="PF03471">
    <property type="entry name" value="CorC_HlyC"/>
    <property type="match status" value="1"/>
</dbReference>
<dbReference type="SUPFAM" id="SSF56176">
    <property type="entry name" value="FAD-binding/transporter-associated domain-like"/>
    <property type="match status" value="1"/>
</dbReference>
<comment type="subcellular location">
    <subcellularLocation>
        <location evidence="1">Membrane</location>
        <topology evidence="1">Multi-pass membrane protein</topology>
    </subcellularLocation>
</comment>
<protein>
    <submittedName>
        <fullName evidence="12">Putative hemolysin</fullName>
    </submittedName>
</protein>
<feature type="transmembrane region" description="Helical" evidence="9">
    <location>
        <begin position="93"/>
        <end position="119"/>
    </location>
</feature>
<keyword evidence="2 8" id="KW-0812">Transmembrane</keyword>
<evidence type="ECO:0000256" key="2">
    <source>
        <dbReference type="ARBA" id="ARBA00022692"/>
    </source>
</evidence>
<dbReference type="GO" id="GO:0050660">
    <property type="term" value="F:flavin adenine dinucleotide binding"/>
    <property type="evidence" value="ECO:0007669"/>
    <property type="project" value="InterPro"/>
</dbReference>
<dbReference type="InterPro" id="IPR036318">
    <property type="entry name" value="FAD-bd_PCMH-like_sf"/>
</dbReference>
<gene>
    <name evidence="12" type="ORF">BCL79_2582</name>
</gene>
<evidence type="ECO:0000259" key="11">
    <source>
        <dbReference type="PROSITE" id="PS51846"/>
    </source>
</evidence>
<dbReference type="OrthoDB" id="9797674at2"/>
<dbReference type="Gene3D" id="3.10.580.10">
    <property type="entry name" value="CBS-domain"/>
    <property type="match status" value="1"/>
</dbReference>
<dbReference type="Proteomes" id="UP000274786">
    <property type="component" value="Unassembled WGS sequence"/>
</dbReference>
<keyword evidence="3" id="KW-0677">Repeat</keyword>
<dbReference type="CDD" id="cd04590">
    <property type="entry name" value="CBS_pair_CorC_HlyC_assoc"/>
    <property type="match status" value="1"/>
</dbReference>
<keyword evidence="5 7" id="KW-0129">CBS domain</keyword>
<keyword evidence="6 8" id="KW-0472">Membrane</keyword>
<feature type="transmembrane region" description="Helical" evidence="9">
    <location>
        <begin position="6"/>
        <end position="25"/>
    </location>
</feature>
<evidence type="ECO:0000313" key="12">
    <source>
        <dbReference type="EMBL" id="RLK53280.1"/>
    </source>
</evidence>
<dbReference type="PROSITE" id="PS51846">
    <property type="entry name" value="CNNM"/>
    <property type="match status" value="1"/>
</dbReference>
<dbReference type="PANTHER" id="PTHR22777:SF17">
    <property type="entry name" value="UPF0053 PROTEIN SLL0260"/>
    <property type="match status" value="1"/>
</dbReference>
<feature type="domain" description="CBS" evidence="10">
    <location>
        <begin position="278"/>
        <end position="334"/>
    </location>
</feature>
<feature type="transmembrane region" description="Helical" evidence="9">
    <location>
        <begin position="131"/>
        <end position="153"/>
    </location>
</feature>
<dbReference type="PANTHER" id="PTHR22777">
    <property type="entry name" value="HEMOLYSIN-RELATED"/>
    <property type="match status" value="1"/>
</dbReference>
<name>A0A498CK60_9GAMM</name>
<feature type="domain" description="CNNM transmembrane" evidence="11">
    <location>
        <begin position="1"/>
        <end position="196"/>
    </location>
</feature>
<evidence type="ECO:0000256" key="7">
    <source>
        <dbReference type="PROSITE-ProRule" id="PRU00703"/>
    </source>
</evidence>
<reference evidence="12 13" key="1">
    <citation type="submission" date="2018-10" db="EMBL/GenBank/DDBJ databases">
        <title>Comparative analysis of microorganisms from saline springs in Andes Mountain Range, Colombia.</title>
        <authorList>
            <person name="Rubin E."/>
        </authorList>
    </citation>
    <scope>NUCLEOTIDE SEQUENCE [LARGE SCALE GENOMIC DNA]</scope>
    <source>
        <strain evidence="12 13">USBA GBX 843</strain>
    </source>
</reference>
<evidence type="ECO:0000256" key="4">
    <source>
        <dbReference type="ARBA" id="ARBA00022989"/>
    </source>
</evidence>
<evidence type="ECO:0000256" key="5">
    <source>
        <dbReference type="ARBA" id="ARBA00023122"/>
    </source>
</evidence>
<dbReference type="Pfam" id="PF00571">
    <property type="entry name" value="CBS"/>
    <property type="match status" value="1"/>
</dbReference>
<dbReference type="InterPro" id="IPR002550">
    <property type="entry name" value="CNNM"/>
</dbReference>
<evidence type="ECO:0000256" key="9">
    <source>
        <dbReference type="SAM" id="Phobius"/>
    </source>
</evidence>
<organism evidence="12 13">
    <name type="scientific">Stenotrophomonas rhizophila</name>
    <dbReference type="NCBI Taxonomy" id="216778"/>
    <lineage>
        <taxon>Bacteria</taxon>
        <taxon>Pseudomonadati</taxon>
        <taxon>Pseudomonadota</taxon>
        <taxon>Gammaproteobacteria</taxon>
        <taxon>Lysobacterales</taxon>
        <taxon>Lysobacteraceae</taxon>
        <taxon>Stenotrophomonas</taxon>
    </lineage>
</organism>
<keyword evidence="4 8" id="KW-1133">Transmembrane helix</keyword>
<dbReference type="Pfam" id="PF01595">
    <property type="entry name" value="CNNM"/>
    <property type="match status" value="1"/>
</dbReference>
<dbReference type="Gene3D" id="3.30.465.10">
    <property type="match status" value="1"/>
</dbReference>
<feature type="transmembrane region" description="Helical" evidence="9">
    <location>
        <begin position="54"/>
        <end position="73"/>
    </location>
</feature>
<dbReference type="InterPro" id="IPR046342">
    <property type="entry name" value="CBS_dom_sf"/>
</dbReference>
<dbReference type="InterPro" id="IPR005170">
    <property type="entry name" value="Transptr-assoc_dom"/>
</dbReference>
<dbReference type="SMART" id="SM01091">
    <property type="entry name" value="CorC_HlyC"/>
    <property type="match status" value="1"/>
</dbReference>
<dbReference type="InterPro" id="IPR044751">
    <property type="entry name" value="Ion_transp-like_CBS"/>
</dbReference>
<accession>A0A498CK60</accession>
<evidence type="ECO:0000256" key="1">
    <source>
        <dbReference type="ARBA" id="ARBA00004141"/>
    </source>
</evidence>
<evidence type="ECO:0000313" key="13">
    <source>
        <dbReference type="Proteomes" id="UP000274786"/>
    </source>
</evidence>
<evidence type="ECO:0000256" key="8">
    <source>
        <dbReference type="PROSITE-ProRule" id="PRU01193"/>
    </source>
</evidence>
<dbReference type="FunFam" id="3.30.465.10:FF:000023">
    <property type="entry name" value="Magnesium and cobalt transporter"/>
    <property type="match status" value="1"/>
</dbReference>
<dbReference type="SUPFAM" id="SSF54631">
    <property type="entry name" value="CBS-domain pair"/>
    <property type="match status" value="1"/>
</dbReference>
<evidence type="ECO:0000256" key="6">
    <source>
        <dbReference type="ARBA" id="ARBA00023136"/>
    </source>
</evidence>